<proteinExistence type="predicted"/>
<dbReference type="Proteomes" id="UP001326613">
    <property type="component" value="Chromosome"/>
</dbReference>
<feature type="transmembrane region" description="Helical" evidence="7">
    <location>
        <begin position="340"/>
        <end position="361"/>
    </location>
</feature>
<dbReference type="InterPro" id="IPR011701">
    <property type="entry name" value="MFS"/>
</dbReference>
<gene>
    <name evidence="9" type="ORF">Trichorick_00574</name>
</gene>
<feature type="transmembrane region" description="Helical" evidence="7">
    <location>
        <begin position="236"/>
        <end position="254"/>
    </location>
</feature>
<evidence type="ECO:0000256" key="5">
    <source>
        <dbReference type="ARBA" id="ARBA00022989"/>
    </source>
</evidence>
<evidence type="ECO:0000256" key="6">
    <source>
        <dbReference type="ARBA" id="ARBA00023136"/>
    </source>
</evidence>
<dbReference type="PANTHER" id="PTHR23501">
    <property type="entry name" value="MAJOR FACILITATOR SUPERFAMILY"/>
    <property type="match status" value="1"/>
</dbReference>
<keyword evidence="10" id="KW-1185">Reference proteome</keyword>
<dbReference type="PANTHER" id="PTHR23501:SF51">
    <property type="entry name" value="MULTIDRUG RESISTANCE PROTEIN B"/>
    <property type="match status" value="1"/>
</dbReference>
<sequence>MTVAATTPAPLSKKQLLAFFAMIVGMFMAVLDIQIVASSLSVIAAGLSASPDELSWVQTSYLIAEVIIIPITGFIARLLSTRISYFIAAVGFTIMSVLCSLAWNIESMIIFRSLQGFFGGAMIPTVFSTVFIIFPQKQRSTVTIIIGLVVTMAPTLGPTLGGYITEIFSWHFMFLLNLLPGIFVCTMVFLYADFDQPNYNLLKNFDYLGIILMAVSLGALQYVLEEGNKCGWFDDYKILLLSIMVFLGFISLIIRELTFVNPILDLTAFHNRNFTLGCVYSFMLGMGLYNAIYLLPLFLFSIAEYNTIQIGQTMMITGMAQFVSAPIAGRMVAMGVDHRLVLAIGLCMFGSGCYLDSFLTADSRFEEFIVPQLFRGMALMFCFIPVNDIALGTMARDQIQNASGLYNLTRNLGGAIGLAVVNSLLTTKRKVYEQYLGEHLSANSSNVIAKLNIFQNFFAGKVRDPELAAYFVLKKTITINAFVIAINDMFAIIGLLFFVSAILLPFTANIQNKDMEISGH</sequence>
<evidence type="ECO:0000256" key="7">
    <source>
        <dbReference type="SAM" id="Phobius"/>
    </source>
</evidence>
<feature type="domain" description="Major facilitator superfamily (MFS) profile" evidence="8">
    <location>
        <begin position="18"/>
        <end position="512"/>
    </location>
</feature>
<feature type="transmembrane region" description="Helical" evidence="7">
    <location>
        <begin position="170"/>
        <end position="192"/>
    </location>
</feature>
<evidence type="ECO:0000259" key="8">
    <source>
        <dbReference type="PROSITE" id="PS50850"/>
    </source>
</evidence>
<feature type="transmembrane region" description="Helical" evidence="7">
    <location>
        <begin position="16"/>
        <end position="36"/>
    </location>
</feature>
<dbReference type="InterPro" id="IPR036259">
    <property type="entry name" value="MFS_trans_sf"/>
</dbReference>
<evidence type="ECO:0000256" key="1">
    <source>
        <dbReference type="ARBA" id="ARBA00004429"/>
    </source>
</evidence>
<feature type="transmembrane region" description="Helical" evidence="7">
    <location>
        <begin position="204"/>
        <end position="224"/>
    </location>
</feature>
<feature type="transmembrane region" description="Helical" evidence="7">
    <location>
        <begin position="274"/>
        <end position="302"/>
    </location>
</feature>
<dbReference type="RefSeq" id="WP_323738739.1">
    <property type="nucleotide sequence ID" value="NZ_CP112932.1"/>
</dbReference>
<organism evidence="9 10">
    <name type="scientific">Candidatus Trichorickettsia mobilis</name>
    <dbReference type="NCBI Taxonomy" id="1346319"/>
    <lineage>
        <taxon>Bacteria</taxon>
        <taxon>Pseudomonadati</taxon>
        <taxon>Pseudomonadota</taxon>
        <taxon>Alphaproteobacteria</taxon>
        <taxon>Rickettsiales</taxon>
        <taxon>Rickettsiaceae</taxon>
        <taxon>Rickettsieae</taxon>
        <taxon>Candidatus Trichorickettsia</taxon>
    </lineage>
</organism>
<dbReference type="InterPro" id="IPR020846">
    <property type="entry name" value="MFS_dom"/>
</dbReference>
<feature type="transmembrane region" description="Helical" evidence="7">
    <location>
        <begin position="56"/>
        <end position="76"/>
    </location>
</feature>
<evidence type="ECO:0000256" key="2">
    <source>
        <dbReference type="ARBA" id="ARBA00022448"/>
    </source>
</evidence>
<dbReference type="EMBL" id="CP112932">
    <property type="protein sequence ID" value="WPY00690.1"/>
    <property type="molecule type" value="Genomic_DNA"/>
</dbReference>
<dbReference type="NCBIfam" id="TIGR00711">
    <property type="entry name" value="efflux_EmrB"/>
    <property type="match status" value="1"/>
</dbReference>
<keyword evidence="5 7" id="KW-1133">Transmembrane helix</keyword>
<evidence type="ECO:0000256" key="4">
    <source>
        <dbReference type="ARBA" id="ARBA00022692"/>
    </source>
</evidence>
<dbReference type="PROSITE" id="PS50850">
    <property type="entry name" value="MFS"/>
    <property type="match status" value="1"/>
</dbReference>
<keyword evidence="2" id="KW-0813">Transport</keyword>
<keyword evidence="6 7" id="KW-0472">Membrane</keyword>
<feature type="transmembrane region" description="Helical" evidence="7">
    <location>
        <begin position="83"/>
        <end position="103"/>
    </location>
</feature>
<protein>
    <submittedName>
        <fullName evidence="9">DHA2 family efflux MFS transporter permease</fullName>
    </submittedName>
</protein>
<evidence type="ECO:0000313" key="10">
    <source>
        <dbReference type="Proteomes" id="UP001326613"/>
    </source>
</evidence>
<evidence type="ECO:0000256" key="3">
    <source>
        <dbReference type="ARBA" id="ARBA00022475"/>
    </source>
</evidence>
<keyword evidence="3" id="KW-1003">Cell membrane</keyword>
<name>A0ABZ0URM2_9RICK</name>
<dbReference type="CDD" id="cd17503">
    <property type="entry name" value="MFS_LmrB_MDR_like"/>
    <property type="match status" value="1"/>
</dbReference>
<dbReference type="Gene3D" id="1.20.1250.20">
    <property type="entry name" value="MFS general substrate transporter like domains"/>
    <property type="match status" value="1"/>
</dbReference>
<comment type="subcellular location">
    <subcellularLocation>
        <location evidence="1">Cell inner membrane</location>
        <topology evidence="1">Multi-pass membrane protein</topology>
    </subcellularLocation>
</comment>
<dbReference type="Gene3D" id="1.20.1720.10">
    <property type="entry name" value="Multidrug resistance protein D"/>
    <property type="match status" value="1"/>
</dbReference>
<reference evidence="9 10" key="1">
    <citation type="submission" date="2022-10" db="EMBL/GenBank/DDBJ databases">
        <title>Host association and intracellularity evolved multiple times independently in the Rickettsiales.</title>
        <authorList>
            <person name="Castelli M."/>
            <person name="Nardi T."/>
            <person name="Gammuto L."/>
            <person name="Bellinzona G."/>
            <person name="Sabaneyeva E."/>
            <person name="Potekhin A."/>
            <person name="Serra V."/>
            <person name="Petroni G."/>
            <person name="Sassera D."/>
        </authorList>
    </citation>
    <scope>NUCLEOTIDE SEQUENCE [LARGE SCALE GENOMIC DNA]</scope>
    <source>
        <strain evidence="9 10">Kr 154-4</strain>
    </source>
</reference>
<feature type="transmembrane region" description="Helical" evidence="7">
    <location>
        <begin position="373"/>
        <end position="391"/>
    </location>
</feature>
<dbReference type="Pfam" id="PF07690">
    <property type="entry name" value="MFS_1"/>
    <property type="match status" value="1"/>
</dbReference>
<dbReference type="SUPFAM" id="SSF103473">
    <property type="entry name" value="MFS general substrate transporter"/>
    <property type="match status" value="1"/>
</dbReference>
<dbReference type="InterPro" id="IPR004638">
    <property type="entry name" value="EmrB-like"/>
</dbReference>
<accession>A0ABZ0URM2</accession>
<feature type="transmembrane region" description="Helical" evidence="7">
    <location>
        <begin position="308"/>
        <end position="328"/>
    </location>
</feature>
<keyword evidence="4 7" id="KW-0812">Transmembrane</keyword>
<feature type="transmembrane region" description="Helical" evidence="7">
    <location>
        <begin position="109"/>
        <end position="134"/>
    </location>
</feature>
<feature type="transmembrane region" description="Helical" evidence="7">
    <location>
        <begin position="481"/>
        <end position="506"/>
    </location>
</feature>
<evidence type="ECO:0000313" key="9">
    <source>
        <dbReference type="EMBL" id="WPY00690.1"/>
    </source>
</evidence>
<feature type="transmembrane region" description="Helical" evidence="7">
    <location>
        <begin position="141"/>
        <end position="164"/>
    </location>
</feature>